<keyword evidence="4" id="KW-0012">Acyltransferase</keyword>
<dbReference type="PANTHER" id="PTHR23416">
    <property type="entry name" value="SIALIC ACID SYNTHASE-RELATED"/>
    <property type="match status" value="1"/>
</dbReference>
<evidence type="ECO:0000313" key="6">
    <source>
        <dbReference type="Proteomes" id="UP000263627"/>
    </source>
</evidence>
<evidence type="ECO:0000313" key="5">
    <source>
        <dbReference type="EMBL" id="AXZ46010.1"/>
    </source>
</evidence>
<dbReference type="PROSITE" id="PS00101">
    <property type="entry name" value="HEXAPEP_TRANSFERASES"/>
    <property type="match status" value="1"/>
</dbReference>
<dbReference type="AlphaFoldDB" id="A0AB33GTI6"/>
<dbReference type="Gene3D" id="2.160.10.10">
    <property type="entry name" value="Hexapeptide repeat proteins"/>
    <property type="match status" value="1"/>
</dbReference>
<keyword evidence="5" id="KW-0614">Plasmid</keyword>
<evidence type="ECO:0000256" key="1">
    <source>
        <dbReference type="ARBA" id="ARBA00007274"/>
    </source>
</evidence>
<geneLocation type="plasmid" evidence="5 6">
    <name>unnamed4</name>
</geneLocation>
<accession>A0AB33GTI6</accession>
<evidence type="ECO:0000256" key="2">
    <source>
        <dbReference type="ARBA" id="ARBA00022679"/>
    </source>
</evidence>
<evidence type="ECO:0000256" key="3">
    <source>
        <dbReference type="ARBA" id="ARBA00022737"/>
    </source>
</evidence>
<protein>
    <submittedName>
        <fullName evidence="5">Sugar O-acetyltransferase</fullName>
    </submittedName>
</protein>
<dbReference type="RefSeq" id="WP_119173830.1">
    <property type="nucleotide sequence ID" value="NZ_CP032182.1"/>
</dbReference>
<reference evidence="5 6" key="1">
    <citation type="submission" date="2018-09" db="EMBL/GenBank/DDBJ databases">
        <title>Whole genome sequencing of Citrobacter freundii AR_0116.</title>
        <authorList>
            <person name="Conlan S."/>
            <person name="Thomas P.J."/>
            <person name="Mullikin J."/>
            <person name="Frank K.M."/>
            <person name="Segre J.A."/>
        </authorList>
    </citation>
    <scope>NUCLEOTIDE SEQUENCE [LARGE SCALE GENOMIC DNA]</scope>
    <source>
        <strain evidence="5 6">AR_0116</strain>
        <plasmid evidence="5 6">unnamed4</plasmid>
    </source>
</reference>
<name>A0AB33GTI6_CITFR</name>
<dbReference type="GO" id="GO:0008374">
    <property type="term" value="F:O-acyltransferase activity"/>
    <property type="evidence" value="ECO:0007669"/>
    <property type="project" value="TreeGrafter"/>
</dbReference>
<dbReference type="InterPro" id="IPR051159">
    <property type="entry name" value="Hexapeptide_acetyltransf"/>
</dbReference>
<dbReference type="Pfam" id="PF00132">
    <property type="entry name" value="Hexapep"/>
    <property type="match status" value="1"/>
</dbReference>
<dbReference type="Proteomes" id="UP000263627">
    <property type="component" value="Plasmid unnamed4"/>
</dbReference>
<dbReference type="EMBL" id="CP032182">
    <property type="protein sequence ID" value="AXZ46010.1"/>
    <property type="molecule type" value="Genomic_DNA"/>
</dbReference>
<organism evidence="5 6">
    <name type="scientific">Citrobacter freundii</name>
    <dbReference type="NCBI Taxonomy" id="546"/>
    <lineage>
        <taxon>Bacteria</taxon>
        <taxon>Pseudomonadati</taxon>
        <taxon>Pseudomonadota</taxon>
        <taxon>Gammaproteobacteria</taxon>
        <taxon>Enterobacterales</taxon>
        <taxon>Enterobacteriaceae</taxon>
        <taxon>Citrobacter</taxon>
        <taxon>Citrobacter freundii complex</taxon>
    </lineage>
</organism>
<gene>
    <name evidence="5" type="ORF">AM363_03050</name>
</gene>
<evidence type="ECO:0000256" key="4">
    <source>
        <dbReference type="ARBA" id="ARBA00023315"/>
    </source>
</evidence>
<dbReference type="InterPro" id="IPR001451">
    <property type="entry name" value="Hexapep"/>
</dbReference>
<dbReference type="SUPFAM" id="SSF51161">
    <property type="entry name" value="Trimeric LpxA-like enzymes"/>
    <property type="match status" value="1"/>
</dbReference>
<keyword evidence="2" id="KW-0808">Transferase</keyword>
<proteinExistence type="inferred from homology"/>
<dbReference type="InterPro" id="IPR018357">
    <property type="entry name" value="Hexapep_transf_CS"/>
</dbReference>
<comment type="similarity">
    <text evidence="1">Belongs to the transferase hexapeptide repeat family.</text>
</comment>
<dbReference type="PANTHER" id="PTHR23416:SF23">
    <property type="entry name" value="ACETYLTRANSFERASE C18B11.09C-RELATED"/>
    <property type="match status" value="1"/>
</dbReference>
<keyword evidence="3" id="KW-0677">Repeat</keyword>
<dbReference type="InterPro" id="IPR011004">
    <property type="entry name" value="Trimer_LpxA-like_sf"/>
</dbReference>
<sequence length="169" mass="18266">MFTYWFLSLKKKVSPVSASVFFNSSQASRKKKNRILVKAGIETNGSFTVRPPFFFEKGNIQIGNNSYINSGCVILDHAQVVIGESTFIGPHVTLTTVAHPISPKERCDRLLMHPINIGNNVWIGAGAVIFPGVTIGDGSIVAANSVVNCDVLPNTLYAGSPAVFKKTLE</sequence>